<protein>
    <submittedName>
        <fullName evidence="1">Gp01</fullName>
    </submittedName>
</protein>
<sequence>MLRSTMKEGQTMTQSGIDWREVLFDLRRLDLMPKDVARELRGVISEAAVRAYTEEVREPSHVRGELILDLWCEKTGKRREDAPRRPLLLRSNPLARVVRA</sequence>
<dbReference type="Proteomes" id="UP000001297">
    <property type="component" value="Segment"/>
</dbReference>
<dbReference type="KEGG" id="vg:2846088"/>
<dbReference type="RefSeq" id="YP_024921.1">
    <property type="nucleotide sequence ID" value="NC_005887.1"/>
</dbReference>
<evidence type="ECO:0000313" key="1">
    <source>
        <dbReference type="EMBL" id="AAT38360.1"/>
    </source>
</evidence>
<reference evidence="1 2" key="1">
    <citation type="submission" date="2004-04" db="EMBL/GenBank/DDBJ databases">
        <title>Complete genomic sequence of Burkholderia cepacia complex phage BcepC6B.</title>
        <authorList>
            <person name="Summer E.J."/>
            <person name="Christian B.N."/>
            <person name="Collins J."/>
            <person name="Morrison W."/>
            <person name="Patel P."/>
            <person name="Wells W."/>
            <person name="Mebane L."/>
            <person name="Gonzalez C.F."/>
            <person name="Young R.F."/>
        </authorList>
    </citation>
    <scope>NUCLEOTIDE SEQUENCE [LARGE SCALE GENOMIC DNA]</scope>
</reference>
<gene>
    <name evidence="1" type="primary">g01</name>
</gene>
<dbReference type="EMBL" id="AY605181">
    <property type="protein sequence ID" value="AAT38360.1"/>
    <property type="molecule type" value="Genomic_DNA"/>
</dbReference>
<accession>Q6J1S6</accession>
<evidence type="ECO:0000313" key="2">
    <source>
        <dbReference type="Proteomes" id="UP000001297"/>
    </source>
</evidence>
<name>Q6J1S6_9CAUD</name>
<proteinExistence type="predicted"/>
<keyword evidence="2" id="KW-1185">Reference proteome</keyword>
<organism evidence="1 2">
    <name type="scientific">Burkholderia phage BcepC6B</name>
    <dbReference type="NCBI Taxonomy" id="2883949"/>
    <lineage>
        <taxon>Viruses</taxon>
        <taxon>Duplodnaviria</taxon>
        <taxon>Heunggongvirae</taxon>
        <taxon>Uroviricota</taxon>
        <taxon>Caudoviricetes</taxon>
        <taxon>Ryyoungvirus</taxon>
        <taxon>Ryyoungvirus bcepC6B</taxon>
    </lineage>
</organism>